<dbReference type="Proteomes" id="UP000008229">
    <property type="component" value="Chromosome"/>
</dbReference>
<dbReference type="Gene3D" id="1.10.357.10">
    <property type="entry name" value="Tetracycline Repressor, domain 2"/>
    <property type="match status" value="1"/>
</dbReference>
<dbReference type="GO" id="GO:0003700">
    <property type="term" value="F:DNA-binding transcription factor activity"/>
    <property type="evidence" value="ECO:0007669"/>
    <property type="project" value="TreeGrafter"/>
</dbReference>
<name>D3FDV6_CONWI</name>
<dbReference type="InterPro" id="IPR050109">
    <property type="entry name" value="HTH-type_TetR-like_transc_reg"/>
</dbReference>
<dbReference type="SUPFAM" id="SSF46689">
    <property type="entry name" value="Homeodomain-like"/>
    <property type="match status" value="1"/>
</dbReference>
<dbReference type="eggNOG" id="COG1309">
    <property type="taxonomic scope" value="Bacteria"/>
</dbReference>
<evidence type="ECO:0000256" key="2">
    <source>
        <dbReference type="PROSITE-ProRule" id="PRU00335"/>
    </source>
</evidence>
<dbReference type="STRING" id="469383.Cwoe_3153"/>
<dbReference type="PRINTS" id="PR00455">
    <property type="entry name" value="HTHTETR"/>
</dbReference>
<dbReference type="EMBL" id="CP001854">
    <property type="protein sequence ID" value="ADB51572.1"/>
    <property type="molecule type" value="Genomic_DNA"/>
</dbReference>
<reference evidence="5" key="2">
    <citation type="submission" date="2010-01" db="EMBL/GenBank/DDBJ databases">
        <title>The complete genome of Conexibacter woesei DSM 14684.</title>
        <authorList>
            <consortium name="US DOE Joint Genome Institute (JGI-PGF)"/>
            <person name="Lucas S."/>
            <person name="Copeland A."/>
            <person name="Lapidus A."/>
            <person name="Glavina del Rio T."/>
            <person name="Dalin E."/>
            <person name="Tice H."/>
            <person name="Bruce D."/>
            <person name="Goodwin L."/>
            <person name="Pitluck S."/>
            <person name="Kyrpides N."/>
            <person name="Mavromatis K."/>
            <person name="Ivanova N."/>
            <person name="Mikhailova N."/>
            <person name="Chertkov O."/>
            <person name="Brettin T."/>
            <person name="Detter J.C."/>
            <person name="Han C."/>
            <person name="Larimer F."/>
            <person name="Land M."/>
            <person name="Hauser L."/>
            <person name="Markowitz V."/>
            <person name="Cheng J.-F."/>
            <person name="Hugenholtz P."/>
            <person name="Woyke T."/>
            <person name="Wu D."/>
            <person name="Pukall R."/>
            <person name="Steenblock K."/>
            <person name="Schneider S."/>
            <person name="Klenk H.-P."/>
            <person name="Eisen J.A."/>
        </authorList>
    </citation>
    <scope>NUCLEOTIDE SEQUENCE [LARGE SCALE GENOMIC DNA]</scope>
    <source>
        <strain evidence="5">DSM 14684 / CIP 108061 / JCM 11494 / NBRC 100937 / ID131577</strain>
    </source>
</reference>
<evidence type="ECO:0000313" key="4">
    <source>
        <dbReference type="EMBL" id="ADB51572.1"/>
    </source>
</evidence>
<dbReference type="InterPro" id="IPR001647">
    <property type="entry name" value="HTH_TetR"/>
</dbReference>
<dbReference type="InterPro" id="IPR009057">
    <property type="entry name" value="Homeodomain-like_sf"/>
</dbReference>
<organism evidence="4 5">
    <name type="scientific">Conexibacter woesei (strain DSM 14684 / CCUG 47730 / CIP 108061 / JCM 11494 / NBRC 100937 / ID131577)</name>
    <dbReference type="NCBI Taxonomy" id="469383"/>
    <lineage>
        <taxon>Bacteria</taxon>
        <taxon>Bacillati</taxon>
        <taxon>Actinomycetota</taxon>
        <taxon>Thermoleophilia</taxon>
        <taxon>Solirubrobacterales</taxon>
        <taxon>Conexibacteraceae</taxon>
        <taxon>Conexibacter</taxon>
    </lineage>
</organism>
<gene>
    <name evidence="4" type="ordered locus">Cwoe_3153</name>
</gene>
<dbReference type="OrthoDB" id="3867339at2"/>
<evidence type="ECO:0000259" key="3">
    <source>
        <dbReference type="PROSITE" id="PS50977"/>
    </source>
</evidence>
<dbReference type="RefSeq" id="WP_012934623.1">
    <property type="nucleotide sequence ID" value="NC_013739.1"/>
</dbReference>
<dbReference type="GO" id="GO:0000976">
    <property type="term" value="F:transcription cis-regulatory region binding"/>
    <property type="evidence" value="ECO:0007669"/>
    <property type="project" value="TreeGrafter"/>
</dbReference>
<accession>D3FDV6</accession>
<dbReference type="PANTHER" id="PTHR30055:SF226">
    <property type="entry name" value="HTH-TYPE TRANSCRIPTIONAL REGULATOR PKSA"/>
    <property type="match status" value="1"/>
</dbReference>
<reference evidence="4 5" key="1">
    <citation type="journal article" date="2010" name="Stand. Genomic Sci.">
        <title>Complete genome sequence of Conexibacter woesei type strain (ID131577).</title>
        <authorList>
            <person name="Pukall R."/>
            <person name="Lapidus A."/>
            <person name="Glavina Del Rio T."/>
            <person name="Copeland A."/>
            <person name="Tice H."/>
            <person name="Cheng J.-F."/>
            <person name="Lucas S."/>
            <person name="Chen F."/>
            <person name="Nolan M."/>
            <person name="Bruce D."/>
            <person name="Goodwin L."/>
            <person name="Pitluck S."/>
            <person name="Mavromatis K."/>
            <person name="Ivanova N."/>
            <person name="Ovchinnikova G."/>
            <person name="Pati A."/>
            <person name="Chen A."/>
            <person name="Palaniappan K."/>
            <person name="Land M."/>
            <person name="Hauser L."/>
            <person name="Chang Y.-J."/>
            <person name="Jeffries C.D."/>
            <person name="Chain P."/>
            <person name="Meincke L."/>
            <person name="Sims D."/>
            <person name="Brettin T."/>
            <person name="Detter J.C."/>
            <person name="Rohde M."/>
            <person name="Goeker M."/>
            <person name="Bristow J."/>
            <person name="Eisen J.A."/>
            <person name="Markowitz V."/>
            <person name="Kyrpides N.C."/>
            <person name="Klenk H.-P."/>
            <person name="Hugenholtz P."/>
        </authorList>
    </citation>
    <scope>NUCLEOTIDE SEQUENCE [LARGE SCALE GENOMIC DNA]</scope>
    <source>
        <strain evidence="5">DSM 14684 / CIP 108061 / JCM 11494 / NBRC 100937 / ID131577</strain>
    </source>
</reference>
<evidence type="ECO:0000313" key="5">
    <source>
        <dbReference type="Proteomes" id="UP000008229"/>
    </source>
</evidence>
<dbReference type="PANTHER" id="PTHR30055">
    <property type="entry name" value="HTH-TYPE TRANSCRIPTIONAL REGULATOR RUTR"/>
    <property type="match status" value="1"/>
</dbReference>
<dbReference type="AlphaFoldDB" id="D3FDV6"/>
<proteinExistence type="predicted"/>
<feature type="domain" description="HTH tetR-type" evidence="3">
    <location>
        <begin position="21"/>
        <end position="81"/>
    </location>
</feature>
<keyword evidence="5" id="KW-1185">Reference proteome</keyword>
<feature type="DNA-binding region" description="H-T-H motif" evidence="2">
    <location>
        <begin position="44"/>
        <end position="63"/>
    </location>
</feature>
<dbReference type="PROSITE" id="PS50977">
    <property type="entry name" value="HTH_TETR_2"/>
    <property type="match status" value="1"/>
</dbReference>
<dbReference type="KEGG" id="cwo:Cwoe_3153"/>
<dbReference type="HOGENOM" id="CLU_069356_13_1_11"/>
<evidence type="ECO:0000256" key="1">
    <source>
        <dbReference type="ARBA" id="ARBA00023125"/>
    </source>
</evidence>
<keyword evidence="1 2" id="KW-0238">DNA-binding</keyword>
<protein>
    <submittedName>
        <fullName evidence="4">Transcriptional regulator, TetR family</fullName>
    </submittedName>
</protein>
<dbReference type="Pfam" id="PF00440">
    <property type="entry name" value="TetR_N"/>
    <property type="match status" value="1"/>
</dbReference>
<sequence length="243" mass="25624">MGSQIEPLPSASHAGAAFAVRSRRVRLIAAMAEVVSEEGYRATSVSKVVAAAGVSRNSFYEHFANKEDCFLAAYDATVEQVMARVREATASATSRQAALEAGFAAFLGFAAAEPELAWLCVVEVLAAGPRALARRDAAMRSFGSVLEGGHGDADGGTDVPPVLTEVLVGGIYEVIYARILNRETATLPSLLPDVLYVWLAPFVGAVRAGAVRVETARTLGIETDPLLKVAPEQGRSDGDKDVF</sequence>